<evidence type="ECO:0000313" key="2">
    <source>
        <dbReference type="EMBL" id="QKQ26991.1"/>
    </source>
</evidence>
<sequence length="166" mass="18989">MISEYNLERDEIGESLENYYQVPYMSYDDGLNIPRGMISKVSNNYLLKQLWVPVEGNQDEVTILIDDPIDSDRIMETQRVLNAKNFVFKVGLATDIRAYLGVKDDLSGGGRASEVLENLKSVDLKREPGSRYFCESLFWASKPKQTAKTSRDRLCLRRPDRPAFVA</sequence>
<proteinExistence type="predicted"/>
<feature type="domain" description="Type II secretion system protein GspE N-terminal" evidence="1">
    <location>
        <begin position="21"/>
        <end position="100"/>
    </location>
</feature>
<dbReference type="Pfam" id="PF05157">
    <property type="entry name" value="MshEN"/>
    <property type="match status" value="1"/>
</dbReference>
<dbReference type="Proteomes" id="UP000509658">
    <property type="component" value="Chromosome"/>
</dbReference>
<dbReference type="RefSeq" id="WP_174673299.1">
    <property type="nucleotide sequence ID" value="NZ_CP054491.1"/>
</dbReference>
<organism evidence="2 3">
    <name type="scientific">Candidatus Reidiella endopervernicosa</name>
    <dbReference type="NCBI Taxonomy" id="2738883"/>
    <lineage>
        <taxon>Bacteria</taxon>
        <taxon>Pseudomonadati</taxon>
        <taxon>Pseudomonadota</taxon>
        <taxon>Gammaproteobacteria</taxon>
        <taxon>Candidatus Reidiella</taxon>
    </lineage>
</organism>
<reference evidence="2 3" key="1">
    <citation type="submission" date="2020-05" db="EMBL/GenBank/DDBJ databases">
        <title>Horizontal transmission and recombination maintain forever young bacterial symbiont genomes.</title>
        <authorList>
            <person name="Russell S.L."/>
            <person name="Pepper-Tunick E."/>
            <person name="Svedberg J."/>
            <person name="Byrne A."/>
            <person name="Ruelas Castillo J."/>
            <person name="Vollmers C."/>
            <person name="Beinart R.A."/>
            <person name="Corbett-Detig R."/>
        </authorList>
    </citation>
    <scope>NUCLEOTIDE SEQUENCE [LARGE SCALE GENOMIC DNA]</scope>
    <source>
        <strain evidence="2">Santa_Monica_outfall</strain>
    </source>
</reference>
<dbReference type="InterPro" id="IPR007831">
    <property type="entry name" value="T2SS_GspE_N"/>
</dbReference>
<name>A0A6N0HXH1_9GAMM</name>
<dbReference type="InterPro" id="IPR037257">
    <property type="entry name" value="T2SS_E_N_sf"/>
</dbReference>
<dbReference type="KEGG" id="rev:HUE57_12415"/>
<gene>
    <name evidence="2" type="ORF">HUE57_12415</name>
</gene>
<evidence type="ECO:0000259" key="1">
    <source>
        <dbReference type="Pfam" id="PF05157"/>
    </source>
</evidence>
<evidence type="ECO:0000313" key="3">
    <source>
        <dbReference type="Proteomes" id="UP000509658"/>
    </source>
</evidence>
<accession>A0A6N0HXH1</accession>
<keyword evidence="3" id="KW-1185">Reference proteome</keyword>
<dbReference type="SUPFAM" id="SSF160246">
    <property type="entry name" value="EspE N-terminal domain-like"/>
    <property type="match status" value="1"/>
</dbReference>
<dbReference type="EMBL" id="CP054491">
    <property type="protein sequence ID" value="QKQ26991.1"/>
    <property type="molecule type" value="Genomic_DNA"/>
</dbReference>
<dbReference type="AlphaFoldDB" id="A0A6N0HXH1"/>
<protein>
    <recommendedName>
        <fullName evidence="1">Type II secretion system protein GspE N-terminal domain-containing protein</fullName>
    </recommendedName>
</protein>